<comment type="caution">
    <text evidence="1">The sequence shown here is derived from an EMBL/GenBank/DDBJ whole genome shotgun (WGS) entry which is preliminary data.</text>
</comment>
<dbReference type="AlphaFoldDB" id="A0A2V0R9Y3"/>
<protein>
    <submittedName>
        <fullName evidence="1">Uncharacterized protein</fullName>
    </submittedName>
</protein>
<evidence type="ECO:0000313" key="1">
    <source>
        <dbReference type="EMBL" id="GBH21907.1"/>
    </source>
</evidence>
<organism evidence="1">
    <name type="scientific">viral metagenome</name>
    <dbReference type="NCBI Taxonomy" id="1070528"/>
    <lineage>
        <taxon>unclassified sequences</taxon>
        <taxon>metagenomes</taxon>
        <taxon>organismal metagenomes</taxon>
    </lineage>
</organism>
<sequence length="37" mass="4036">MLLGAKELECIMMDGLLEETKSFVVPVGQVMPPGERS</sequence>
<accession>A0A2V0R9Y3</accession>
<proteinExistence type="predicted"/>
<name>A0A2V0R9Y3_9ZZZZ</name>
<dbReference type="EMBL" id="BDQA01000437">
    <property type="protein sequence ID" value="GBH21907.1"/>
    <property type="molecule type" value="Genomic_RNA"/>
</dbReference>
<reference evidence="1" key="1">
    <citation type="submission" date="2017-04" db="EMBL/GenBank/DDBJ databases">
        <title>Unveiling RNA virosphere associated with marine microorganisms.</title>
        <authorList>
            <person name="Urayama S."/>
            <person name="Takaki Y."/>
            <person name="Nishi S."/>
            <person name="Yoshida Y."/>
            <person name="Deguchi S."/>
            <person name="Takai K."/>
            <person name="Nunoura T."/>
        </authorList>
    </citation>
    <scope>NUCLEOTIDE SEQUENCE</scope>
</reference>